<dbReference type="GO" id="GO:0005524">
    <property type="term" value="F:ATP binding"/>
    <property type="evidence" value="ECO:0007669"/>
    <property type="project" value="UniProtKB-KW"/>
</dbReference>
<evidence type="ECO:0000259" key="6">
    <source>
        <dbReference type="PROSITE" id="PS50893"/>
    </source>
</evidence>
<evidence type="ECO:0000256" key="1">
    <source>
        <dbReference type="ARBA" id="ARBA00005417"/>
    </source>
</evidence>
<dbReference type="GO" id="GO:0098796">
    <property type="term" value="C:membrane protein complex"/>
    <property type="evidence" value="ECO:0007669"/>
    <property type="project" value="UniProtKB-ARBA"/>
</dbReference>
<dbReference type="PATRIC" id="fig|1133569.4.peg.588"/>
<dbReference type="InterPro" id="IPR017911">
    <property type="entry name" value="MacB-like_ATP-bd"/>
</dbReference>
<dbReference type="RefSeq" id="WP_010581556.1">
    <property type="nucleotide sequence ID" value="NZ_AHYZ01000213.1"/>
</dbReference>
<evidence type="ECO:0000256" key="2">
    <source>
        <dbReference type="ARBA" id="ARBA00022448"/>
    </source>
</evidence>
<feature type="domain" description="ABC transporter" evidence="6">
    <location>
        <begin position="4"/>
        <end position="242"/>
    </location>
</feature>
<keyword evidence="3" id="KW-0547">Nucleotide-binding</keyword>
<dbReference type="GO" id="GO:0022857">
    <property type="term" value="F:transmembrane transporter activity"/>
    <property type="evidence" value="ECO:0007669"/>
    <property type="project" value="UniProtKB-ARBA"/>
</dbReference>
<dbReference type="AlphaFoldDB" id="A0A0R2BSL0"/>
<comment type="caution">
    <text evidence="7">The sequence shown here is derived from an EMBL/GenBank/DDBJ whole genome shotgun (WGS) entry which is preliminary data.</text>
</comment>
<reference evidence="7 8" key="1">
    <citation type="journal article" date="2015" name="Genome Announc.">
        <title>Expanding the biotechnology potential of lactobacilli through comparative genomics of 213 strains and associated genera.</title>
        <authorList>
            <person name="Sun Z."/>
            <person name="Harris H.M."/>
            <person name="McCann A."/>
            <person name="Guo C."/>
            <person name="Argimon S."/>
            <person name="Zhang W."/>
            <person name="Yang X."/>
            <person name="Jeffery I.B."/>
            <person name="Cooney J.C."/>
            <person name="Kagawa T.F."/>
            <person name="Liu W."/>
            <person name="Song Y."/>
            <person name="Salvetti E."/>
            <person name="Wrobel A."/>
            <person name="Rasinkangas P."/>
            <person name="Parkhill J."/>
            <person name="Rea M.C."/>
            <person name="O'Sullivan O."/>
            <person name="Ritari J."/>
            <person name="Douillard F.P."/>
            <person name="Paul Ross R."/>
            <person name="Yang R."/>
            <person name="Briner A.E."/>
            <person name="Felis G.E."/>
            <person name="de Vos W.M."/>
            <person name="Barrangou R."/>
            <person name="Klaenhammer T.R."/>
            <person name="Caufield P.W."/>
            <person name="Cui Y."/>
            <person name="Zhang H."/>
            <person name="O'Toole P.W."/>
        </authorList>
    </citation>
    <scope>NUCLEOTIDE SEQUENCE [LARGE SCALE GENOMIC DNA]</scope>
    <source>
        <strain evidence="7 8">DSM 20605</strain>
    </source>
</reference>
<dbReference type="FunFam" id="3.40.50.300:FF:000032">
    <property type="entry name" value="Export ABC transporter ATP-binding protein"/>
    <property type="match status" value="1"/>
</dbReference>
<dbReference type="eggNOG" id="COG1136">
    <property type="taxonomic scope" value="Bacteria"/>
</dbReference>
<protein>
    <submittedName>
        <fullName evidence="7">ABC superfamily ATP binding cassette transporter ABC protein</fullName>
    </submittedName>
</protein>
<dbReference type="Gene3D" id="3.40.50.300">
    <property type="entry name" value="P-loop containing nucleotide triphosphate hydrolases"/>
    <property type="match status" value="1"/>
</dbReference>
<evidence type="ECO:0000256" key="3">
    <source>
        <dbReference type="ARBA" id="ARBA00022741"/>
    </source>
</evidence>
<evidence type="ECO:0000313" key="7">
    <source>
        <dbReference type="EMBL" id="KRM81797.1"/>
    </source>
</evidence>
<dbReference type="PROSITE" id="PS50893">
    <property type="entry name" value="ABC_TRANSPORTER_2"/>
    <property type="match status" value="1"/>
</dbReference>
<sequence length="252" mass="28443">MKLLKLEHVQKVFIEGKNRVEALHDISLTVEREEYVAIMGESGAGKTTLLNIMATLDRPSSGQIELNGQNLEKMKENQAARFRRQYLGFVFQNFNLLDTFNNRDNIFLPLVLAEMPYLKMQQRLEPLAQQLKITELLDRFPAEISGGQRQRIAVARAMITQPKLLLADEPTGALDSKNTLSLLNLFAEINLSGQTILMVTHSALAASYSQRTLFIKDGVIFHELYRGAQPRTVYLQKITNSLTALTSEKVGH</sequence>
<evidence type="ECO:0000256" key="4">
    <source>
        <dbReference type="ARBA" id="ARBA00022840"/>
    </source>
</evidence>
<dbReference type="InterPro" id="IPR027417">
    <property type="entry name" value="P-loop_NTPase"/>
</dbReference>
<dbReference type="SUPFAM" id="SSF52540">
    <property type="entry name" value="P-loop containing nucleoside triphosphate hydrolases"/>
    <property type="match status" value="1"/>
</dbReference>
<name>A0A0R2BSL0_9LACO</name>
<organism evidence="7 8">
    <name type="scientific">Liquorilactobacillus vini DSM 20605</name>
    <dbReference type="NCBI Taxonomy" id="1133569"/>
    <lineage>
        <taxon>Bacteria</taxon>
        <taxon>Bacillati</taxon>
        <taxon>Bacillota</taxon>
        <taxon>Bacilli</taxon>
        <taxon>Lactobacillales</taxon>
        <taxon>Lactobacillaceae</taxon>
        <taxon>Liquorilactobacillus</taxon>
    </lineage>
</organism>
<dbReference type="GO" id="GO:0006865">
    <property type="term" value="P:amino acid transport"/>
    <property type="evidence" value="ECO:0007669"/>
    <property type="project" value="UniProtKB-KW"/>
</dbReference>
<dbReference type="SMART" id="SM00382">
    <property type="entry name" value="AAA"/>
    <property type="match status" value="1"/>
</dbReference>
<dbReference type="InterPro" id="IPR003593">
    <property type="entry name" value="AAA+_ATPase"/>
</dbReference>
<dbReference type="CDD" id="cd03255">
    <property type="entry name" value="ABC_MJ0796_LolCDE_FtsE"/>
    <property type="match status" value="1"/>
</dbReference>
<dbReference type="GO" id="GO:0016887">
    <property type="term" value="F:ATP hydrolysis activity"/>
    <property type="evidence" value="ECO:0007669"/>
    <property type="project" value="InterPro"/>
</dbReference>
<dbReference type="PANTHER" id="PTHR42798">
    <property type="entry name" value="LIPOPROTEIN-RELEASING SYSTEM ATP-BINDING PROTEIN LOLD"/>
    <property type="match status" value="1"/>
</dbReference>
<dbReference type="STRING" id="1133569.FD21_GL000551"/>
<gene>
    <name evidence="7" type="ORF">FD21_GL000551</name>
</gene>
<dbReference type="PANTHER" id="PTHR42798:SF7">
    <property type="entry name" value="ALPHA-D-RIBOSE 1-METHYLPHOSPHONATE 5-TRIPHOSPHATE SYNTHASE SUBUNIT PHNL"/>
    <property type="match status" value="1"/>
</dbReference>
<evidence type="ECO:0000313" key="8">
    <source>
        <dbReference type="Proteomes" id="UP000051576"/>
    </source>
</evidence>
<dbReference type="InterPro" id="IPR017871">
    <property type="entry name" value="ABC_transporter-like_CS"/>
</dbReference>
<dbReference type="InterPro" id="IPR003439">
    <property type="entry name" value="ABC_transporter-like_ATP-bd"/>
</dbReference>
<dbReference type="Proteomes" id="UP000051576">
    <property type="component" value="Unassembled WGS sequence"/>
</dbReference>
<keyword evidence="8" id="KW-1185">Reference proteome</keyword>
<keyword evidence="2" id="KW-0813">Transport</keyword>
<accession>A0A0R2BSL0</accession>
<keyword evidence="5" id="KW-0029">Amino-acid transport</keyword>
<dbReference type="Pfam" id="PF00005">
    <property type="entry name" value="ABC_tran"/>
    <property type="match status" value="1"/>
</dbReference>
<comment type="similarity">
    <text evidence="1">Belongs to the ABC transporter superfamily.</text>
</comment>
<dbReference type="OrthoDB" id="9791546at2"/>
<proteinExistence type="inferred from homology"/>
<dbReference type="PROSITE" id="PS00211">
    <property type="entry name" value="ABC_TRANSPORTER_1"/>
    <property type="match status" value="1"/>
</dbReference>
<evidence type="ECO:0000256" key="5">
    <source>
        <dbReference type="ARBA" id="ARBA00022970"/>
    </source>
</evidence>
<dbReference type="EMBL" id="AYYX01000169">
    <property type="protein sequence ID" value="KRM81797.1"/>
    <property type="molecule type" value="Genomic_DNA"/>
</dbReference>
<keyword evidence="4" id="KW-0067">ATP-binding</keyword>